<dbReference type="PATRIC" id="fig|1029756.8.peg.3362"/>
<feature type="chain" id="PRO_5004740633" evidence="2">
    <location>
        <begin position="27"/>
        <end position="156"/>
    </location>
</feature>
<accession>V5SGG1</accession>
<dbReference type="EMBL" id="CP006912">
    <property type="protein sequence ID" value="AHB49587.1"/>
    <property type="molecule type" value="Genomic_DNA"/>
</dbReference>
<proteinExistence type="predicted"/>
<dbReference type="OrthoDB" id="7932097at2"/>
<dbReference type="STRING" id="1029756.W911_16125"/>
<feature type="region of interest" description="Disordered" evidence="1">
    <location>
        <begin position="67"/>
        <end position="92"/>
    </location>
</feature>
<feature type="signal peptide" evidence="2">
    <location>
        <begin position="1"/>
        <end position="26"/>
    </location>
</feature>
<evidence type="ECO:0000256" key="2">
    <source>
        <dbReference type="SAM" id="SignalP"/>
    </source>
</evidence>
<reference evidence="3 4" key="1">
    <citation type="journal article" date="2014" name="Genome Announc.">
        <title>Complete Genome Sequence of Hyphomicrobium nitrativorans Strain NL23, a Denitrifying Bacterium Isolated from Biofilm of a Methanol-Fed Denitrification System Treating Seawater at the Montreal Biodome.</title>
        <authorList>
            <person name="Martineau C."/>
            <person name="Villeneuve C."/>
            <person name="Mauffrey F."/>
            <person name="Villemur R."/>
        </authorList>
    </citation>
    <scope>NUCLEOTIDE SEQUENCE [LARGE SCALE GENOMIC DNA]</scope>
    <source>
        <strain evidence="3">NL23</strain>
    </source>
</reference>
<keyword evidence="2" id="KW-0732">Signal</keyword>
<evidence type="ECO:0000256" key="1">
    <source>
        <dbReference type="SAM" id="MobiDB-lite"/>
    </source>
</evidence>
<dbReference type="KEGG" id="hni:W911_16125"/>
<organism evidence="3 4">
    <name type="scientific">Hyphomicrobium nitrativorans NL23</name>
    <dbReference type="NCBI Taxonomy" id="1029756"/>
    <lineage>
        <taxon>Bacteria</taxon>
        <taxon>Pseudomonadati</taxon>
        <taxon>Pseudomonadota</taxon>
        <taxon>Alphaproteobacteria</taxon>
        <taxon>Hyphomicrobiales</taxon>
        <taxon>Hyphomicrobiaceae</taxon>
        <taxon>Hyphomicrobium</taxon>
    </lineage>
</organism>
<evidence type="ECO:0000313" key="4">
    <source>
        <dbReference type="Proteomes" id="UP000018542"/>
    </source>
</evidence>
<dbReference type="RefSeq" id="WP_023788525.1">
    <property type="nucleotide sequence ID" value="NC_022997.1"/>
</dbReference>
<dbReference type="Proteomes" id="UP000018542">
    <property type="component" value="Chromosome"/>
</dbReference>
<gene>
    <name evidence="3" type="ORF">W911_16125</name>
</gene>
<feature type="compositionally biased region" description="Low complexity" evidence="1">
    <location>
        <begin position="79"/>
        <end position="91"/>
    </location>
</feature>
<evidence type="ECO:0000313" key="3">
    <source>
        <dbReference type="EMBL" id="AHB49587.1"/>
    </source>
</evidence>
<sequence length="156" mass="16677">MATGFTGRLTARCAARIALVPLVLFAAGCSGDDVQFEGKVFDLVGLNNPTQRSAEPKLRERAPLVVPPSLDRLPQPGQAADSLSSDLASLNDPDKIAKESRADLERQQAEYCKVHYEQAKALGDQDADHAAGPLGLCRGSALTAFQNWNKGEDADE</sequence>
<dbReference type="AlphaFoldDB" id="V5SGG1"/>
<dbReference type="HOGENOM" id="CLU_1765309_0_0_5"/>
<name>V5SGG1_9HYPH</name>
<keyword evidence="4" id="KW-1185">Reference proteome</keyword>
<protein>
    <submittedName>
        <fullName evidence="3">Uncharacterized protein</fullName>
    </submittedName>
</protein>